<dbReference type="InterPro" id="IPR012338">
    <property type="entry name" value="Beta-lactam/transpept-like"/>
</dbReference>
<dbReference type="PANTHER" id="PTHR43283">
    <property type="entry name" value="BETA-LACTAMASE-RELATED"/>
    <property type="match status" value="1"/>
</dbReference>
<dbReference type="Gene3D" id="3.40.710.10">
    <property type="entry name" value="DD-peptidase/beta-lactamase superfamily"/>
    <property type="match status" value="1"/>
</dbReference>
<dbReference type="AlphaFoldDB" id="A0A3S0AR48"/>
<proteinExistence type="predicted"/>
<sequence length="342" mass="37846">MNSRVDRLVQGWVEQGLLPGAVLDITLPGGVRFQKAYGSYSDETKKCSIHLDTLFDLASLTKVTATLPAILLLAAQGSISLDDPVHNYLPAFRHAQVKVRHLLQHASGLPPDLPYRTRFEKRPTILTEIFEKELIFQPGEEMRYSDLGMILLGTMVERTAGKPLDEFVKKHIFNPLGMQDTVFNPGPELTARVAATEAVNDTFIRGEVHDEKSFQLGGVSGSAGLFATADDLTRYARWWLSPESPAIIPSWLMQEAKAYPVRGRGLGWEVIHDPKFVPSCGMSWPAGSFGHTGFTGTSLWIEPQRGLSVVFLTNAIHYGRNTKIRELRSILHETVLSTVGPA</sequence>
<feature type="domain" description="Beta-lactamase-related" evidence="2">
    <location>
        <begin position="5"/>
        <end position="317"/>
    </location>
</feature>
<dbReference type="OrthoDB" id="9770183at2"/>
<dbReference type="Pfam" id="PF00144">
    <property type="entry name" value="Beta-lactamase"/>
    <property type="match status" value="1"/>
</dbReference>
<gene>
    <name evidence="3" type="ORF">EJQ19_06915</name>
</gene>
<accession>A0A3S0AR48</accession>
<name>A0A3S0AR48_9BACL</name>
<dbReference type="PANTHER" id="PTHR43283:SF11">
    <property type="entry name" value="BETA-LACTAMASE-RELATED DOMAIN-CONTAINING PROTEIN"/>
    <property type="match status" value="1"/>
</dbReference>
<protein>
    <submittedName>
        <fullName evidence="3">Class A beta-lactamase-related serine hydrolase</fullName>
    </submittedName>
</protein>
<comment type="caution">
    <text evidence="3">The sequence shown here is derived from an EMBL/GenBank/DDBJ whole genome shotgun (WGS) entry which is preliminary data.</text>
</comment>
<keyword evidence="4" id="KW-1185">Reference proteome</keyword>
<dbReference type="InterPro" id="IPR050789">
    <property type="entry name" value="Diverse_Enzym_Activities"/>
</dbReference>
<organism evidence="3 4">
    <name type="scientific">Paenibacillus whitsoniae</name>
    <dbReference type="NCBI Taxonomy" id="2496558"/>
    <lineage>
        <taxon>Bacteria</taxon>
        <taxon>Bacillati</taxon>
        <taxon>Bacillota</taxon>
        <taxon>Bacilli</taxon>
        <taxon>Bacillales</taxon>
        <taxon>Paenibacillaceae</taxon>
        <taxon>Paenibacillus</taxon>
    </lineage>
</organism>
<keyword evidence="1 3" id="KW-0378">Hydrolase</keyword>
<reference evidence="3 4" key="1">
    <citation type="submission" date="2018-12" db="EMBL/GenBank/DDBJ databases">
        <title>Bacillus ochoae sp. nov., Paenibacillus whitsoniae sp. nov., Paenibacillus spiritus sp. nov. Isolated from the Mars Exploration Rover during spacecraft assembly.</title>
        <authorList>
            <person name="Seuylemezian A."/>
            <person name="Vaishampayan P."/>
        </authorList>
    </citation>
    <scope>NUCLEOTIDE SEQUENCE [LARGE SCALE GENOMIC DNA]</scope>
    <source>
        <strain evidence="3 4">MER 54</strain>
    </source>
</reference>
<dbReference type="GO" id="GO:0016787">
    <property type="term" value="F:hydrolase activity"/>
    <property type="evidence" value="ECO:0007669"/>
    <property type="project" value="UniProtKB-KW"/>
</dbReference>
<evidence type="ECO:0000259" key="2">
    <source>
        <dbReference type="Pfam" id="PF00144"/>
    </source>
</evidence>
<evidence type="ECO:0000313" key="4">
    <source>
        <dbReference type="Proteomes" id="UP000276128"/>
    </source>
</evidence>
<dbReference type="InterPro" id="IPR001466">
    <property type="entry name" value="Beta-lactam-related"/>
</dbReference>
<evidence type="ECO:0000313" key="3">
    <source>
        <dbReference type="EMBL" id="RTE10508.1"/>
    </source>
</evidence>
<dbReference type="SUPFAM" id="SSF56601">
    <property type="entry name" value="beta-lactamase/transpeptidase-like"/>
    <property type="match status" value="1"/>
</dbReference>
<evidence type="ECO:0000256" key="1">
    <source>
        <dbReference type="ARBA" id="ARBA00022801"/>
    </source>
</evidence>
<dbReference type="EMBL" id="RXHU01000018">
    <property type="protein sequence ID" value="RTE10508.1"/>
    <property type="molecule type" value="Genomic_DNA"/>
</dbReference>
<dbReference type="Proteomes" id="UP000276128">
    <property type="component" value="Unassembled WGS sequence"/>
</dbReference>